<dbReference type="NCBIfam" id="TIGR00947">
    <property type="entry name" value="2A73"/>
    <property type="match status" value="1"/>
</dbReference>
<evidence type="ECO:0000256" key="5">
    <source>
        <dbReference type="SAM" id="Phobius"/>
    </source>
</evidence>
<keyword evidence="3 5" id="KW-1133">Transmembrane helix</keyword>
<feature type="transmembrane region" description="Helical" evidence="5">
    <location>
        <begin position="152"/>
        <end position="170"/>
    </location>
</feature>
<reference evidence="7" key="1">
    <citation type="submission" date="2021-05" db="EMBL/GenBank/DDBJ databases">
        <authorList>
            <person name="Pietrasiak N."/>
            <person name="Ward R."/>
            <person name="Stajich J.E."/>
            <person name="Kurbessoian T."/>
        </authorList>
    </citation>
    <scope>NUCLEOTIDE SEQUENCE</scope>
    <source>
        <strain evidence="7">CPER-KK1</strain>
    </source>
</reference>
<dbReference type="PANTHER" id="PTHR37422:SF22">
    <property type="entry name" value="SLR1515 PROTEIN"/>
    <property type="match status" value="1"/>
</dbReference>
<proteinExistence type="predicted"/>
<evidence type="ECO:0000256" key="3">
    <source>
        <dbReference type="ARBA" id="ARBA00022989"/>
    </source>
</evidence>
<reference evidence="7" key="2">
    <citation type="journal article" date="2022" name="Microbiol. Resour. Announc.">
        <title>Metagenome Sequencing to Explore Phylogenomics of Terrestrial Cyanobacteria.</title>
        <authorList>
            <person name="Ward R.D."/>
            <person name="Stajich J.E."/>
            <person name="Johansen J.R."/>
            <person name="Huntemann M."/>
            <person name="Clum A."/>
            <person name="Foster B."/>
            <person name="Foster B."/>
            <person name="Roux S."/>
            <person name="Palaniappan K."/>
            <person name="Varghese N."/>
            <person name="Mukherjee S."/>
            <person name="Reddy T.B.K."/>
            <person name="Daum C."/>
            <person name="Copeland A."/>
            <person name="Chen I.A."/>
            <person name="Ivanova N.N."/>
            <person name="Kyrpides N.C."/>
            <person name="Shapiro N."/>
            <person name="Eloe-Fadrosh E.A."/>
            <person name="Pietrasiak N."/>
        </authorList>
    </citation>
    <scope>NUCLEOTIDE SEQUENCE</scope>
    <source>
        <strain evidence="7">CPER-KK1</strain>
    </source>
</reference>
<dbReference type="InterPro" id="IPR006007">
    <property type="entry name" value="Inorganic_carbon_transpt"/>
</dbReference>
<feature type="transmembrane region" description="Helical" evidence="5">
    <location>
        <begin position="249"/>
        <end position="270"/>
    </location>
</feature>
<feature type="transmembrane region" description="Helical" evidence="5">
    <location>
        <begin position="206"/>
        <end position="228"/>
    </location>
</feature>
<feature type="transmembrane region" description="Helical" evidence="5">
    <location>
        <begin position="443"/>
        <end position="461"/>
    </location>
</feature>
<gene>
    <name evidence="7" type="ORF">KME25_09825</name>
</gene>
<feature type="transmembrane region" description="Helical" evidence="5">
    <location>
        <begin position="365"/>
        <end position="392"/>
    </location>
</feature>
<feature type="domain" description="O-antigen ligase-related" evidence="6">
    <location>
        <begin position="237"/>
        <end position="387"/>
    </location>
</feature>
<keyword evidence="4 5" id="KW-0472">Membrane</keyword>
<feature type="transmembrane region" description="Helical" evidence="5">
    <location>
        <begin position="412"/>
        <end position="431"/>
    </location>
</feature>
<dbReference type="AlphaFoldDB" id="A0A951U8W7"/>
<evidence type="ECO:0000313" key="8">
    <source>
        <dbReference type="Proteomes" id="UP000753908"/>
    </source>
</evidence>
<dbReference type="PANTHER" id="PTHR37422">
    <property type="entry name" value="TEICHURONIC ACID BIOSYNTHESIS PROTEIN TUAE"/>
    <property type="match status" value="1"/>
</dbReference>
<feature type="transmembrane region" description="Helical" evidence="5">
    <location>
        <begin position="65"/>
        <end position="83"/>
    </location>
</feature>
<feature type="transmembrane region" description="Helical" evidence="5">
    <location>
        <begin position="123"/>
        <end position="145"/>
    </location>
</feature>
<feature type="transmembrane region" description="Helical" evidence="5">
    <location>
        <begin position="40"/>
        <end position="59"/>
    </location>
</feature>
<dbReference type="EMBL" id="JAHHIF010000010">
    <property type="protein sequence ID" value="MBW4544723.1"/>
    <property type="molecule type" value="Genomic_DNA"/>
</dbReference>
<comment type="subcellular location">
    <subcellularLocation>
        <location evidence="1">Membrane</location>
        <topology evidence="1">Multi-pass membrane protein</topology>
    </subcellularLocation>
</comment>
<accession>A0A951U8W7</accession>
<dbReference type="InterPro" id="IPR051533">
    <property type="entry name" value="WaaL-like"/>
</dbReference>
<name>A0A951U8W7_9CYAN</name>
<sequence>MNSVWQQFTLSNLHLYQWRGASYLYRLVGLLQSWHRDSLLMQYSEPIGALLVALVLALAPFVPNALIGVLLIAGAAFWVLLTLSDETVYPKGLPLKVTPIHLLALLYWSIAVVATALSPVKMAAATGLVKLTLYLLLFALMARVLRTPRIRSGIITLFLHVSLIVSVYGVRQSFFGAKALATWVDPESPLSKSTRVYSYLGNPNLLASYLLPAIALSIVAVFAWRGWVPKALALTMVVVNSYCLFRTGSLGGWIGFGVLFVTLIILLWYWWINYLPPFWRTWLLPIVFGSMVGLLLVAIQLDESIRLRVLRLFVGRGDSSNNFRMNVWASVVEMIRDRPILGIGPGNNAFNKVYPQYMRPRFSALSAYSIFLEVLVETGFIGFACFLWLLVVTFNQGVQQLRRMRALANPDGFWLIGAIAAMTGILSHGFVDTVWYRPEINTLWWLMVAIIASYYSVQPSANNGQVFDSYVPATQADNELN</sequence>
<feature type="transmembrane region" description="Helical" evidence="5">
    <location>
        <begin position="95"/>
        <end position="117"/>
    </location>
</feature>
<organism evidence="7 8">
    <name type="scientific">Symplocastrum torsivum CPER-KK1</name>
    <dbReference type="NCBI Taxonomy" id="450513"/>
    <lineage>
        <taxon>Bacteria</taxon>
        <taxon>Bacillati</taxon>
        <taxon>Cyanobacteriota</taxon>
        <taxon>Cyanophyceae</taxon>
        <taxon>Oscillatoriophycideae</taxon>
        <taxon>Oscillatoriales</taxon>
        <taxon>Microcoleaceae</taxon>
        <taxon>Symplocastrum</taxon>
    </lineage>
</organism>
<feature type="transmembrane region" description="Helical" evidence="5">
    <location>
        <begin position="282"/>
        <end position="301"/>
    </location>
</feature>
<dbReference type="GO" id="GO:0016020">
    <property type="term" value="C:membrane"/>
    <property type="evidence" value="ECO:0007669"/>
    <property type="project" value="UniProtKB-SubCell"/>
</dbReference>
<evidence type="ECO:0000313" key="7">
    <source>
        <dbReference type="EMBL" id="MBW4544723.1"/>
    </source>
</evidence>
<keyword evidence="2 5" id="KW-0812">Transmembrane</keyword>
<evidence type="ECO:0000256" key="1">
    <source>
        <dbReference type="ARBA" id="ARBA00004141"/>
    </source>
</evidence>
<evidence type="ECO:0000256" key="4">
    <source>
        <dbReference type="ARBA" id="ARBA00023136"/>
    </source>
</evidence>
<protein>
    <submittedName>
        <fullName evidence="7">IctB family putative bicarbonate transporter</fullName>
    </submittedName>
</protein>
<evidence type="ECO:0000256" key="2">
    <source>
        <dbReference type="ARBA" id="ARBA00022692"/>
    </source>
</evidence>
<dbReference type="Proteomes" id="UP000753908">
    <property type="component" value="Unassembled WGS sequence"/>
</dbReference>
<dbReference type="InterPro" id="IPR007016">
    <property type="entry name" value="O-antigen_ligase-rel_domated"/>
</dbReference>
<evidence type="ECO:0000259" key="6">
    <source>
        <dbReference type="Pfam" id="PF04932"/>
    </source>
</evidence>
<comment type="caution">
    <text evidence="7">The sequence shown here is derived from an EMBL/GenBank/DDBJ whole genome shotgun (WGS) entry which is preliminary data.</text>
</comment>
<dbReference type="Pfam" id="PF04932">
    <property type="entry name" value="Wzy_C"/>
    <property type="match status" value="1"/>
</dbReference>